<dbReference type="PATRIC" id="fig|1389489.3.peg.2383"/>
<keyword evidence="3" id="KW-1185">Reference proteome</keyword>
<feature type="domain" description="FAD-binding FR-type" evidence="1">
    <location>
        <begin position="1"/>
        <end position="100"/>
    </location>
</feature>
<dbReference type="Proteomes" id="UP000016743">
    <property type="component" value="Chromosome"/>
</dbReference>
<name>U3PCE9_LEIXC</name>
<dbReference type="KEGG" id="lxy:O159_24860"/>
<proteinExistence type="predicted"/>
<dbReference type="Gene3D" id="2.40.30.10">
    <property type="entry name" value="Translation factors"/>
    <property type="match status" value="1"/>
</dbReference>
<evidence type="ECO:0000259" key="1">
    <source>
        <dbReference type="PROSITE" id="PS51384"/>
    </source>
</evidence>
<evidence type="ECO:0000313" key="2">
    <source>
        <dbReference type="EMBL" id="AGW42422.1"/>
    </source>
</evidence>
<dbReference type="eggNOG" id="COG0543">
    <property type="taxonomic scope" value="Bacteria"/>
</dbReference>
<dbReference type="InterPro" id="IPR017938">
    <property type="entry name" value="Riboflavin_synthase-like_b-brl"/>
</dbReference>
<dbReference type="AlphaFoldDB" id="U3PCE9"/>
<dbReference type="InterPro" id="IPR017927">
    <property type="entry name" value="FAD-bd_FR_type"/>
</dbReference>
<organism evidence="2 3">
    <name type="scientific">Leifsonia xyli subsp. cynodontis DSM 46306</name>
    <dbReference type="NCBI Taxonomy" id="1389489"/>
    <lineage>
        <taxon>Bacteria</taxon>
        <taxon>Bacillati</taxon>
        <taxon>Actinomycetota</taxon>
        <taxon>Actinomycetes</taxon>
        <taxon>Micrococcales</taxon>
        <taxon>Microbacteriaceae</taxon>
        <taxon>Leifsonia</taxon>
    </lineage>
</organism>
<dbReference type="HOGENOM" id="CLU_2302387_0_0_11"/>
<accession>U3PCE9</accession>
<dbReference type="PROSITE" id="PS51384">
    <property type="entry name" value="FAD_FR"/>
    <property type="match status" value="1"/>
</dbReference>
<dbReference type="SUPFAM" id="SSF63380">
    <property type="entry name" value="Riboflavin synthase domain-like"/>
    <property type="match status" value="1"/>
</dbReference>
<reference evidence="2 3" key="1">
    <citation type="journal article" date="2013" name="Genome Announc.">
        <title>Complete Genome Sequence of Leifsonia xyli subsp. cynodontis Strain DSM46306, a Gram-Positive Bacterial Pathogen of Grasses.</title>
        <authorList>
            <person name="Monteiro-Vitorello C.B."/>
            <person name="Zerillo M.M."/>
            <person name="Van Sluys M.A."/>
            <person name="Camargo L.E."/>
            <person name="Kitajima J.P."/>
        </authorList>
    </citation>
    <scope>NUCLEOTIDE SEQUENCE [LARGE SCALE GENOMIC DNA]</scope>
    <source>
        <strain evidence="2 3">DSM 46306</strain>
    </source>
</reference>
<protein>
    <recommendedName>
        <fullName evidence="1">FAD-binding FR-type domain-containing protein</fullName>
    </recommendedName>
</protein>
<dbReference type="EMBL" id="CP006734">
    <property type="protein sequence ID" value="AGW42422.1"/>
    <property type="molecule type" value="Genomic_DNA"/>
</dbReference>
<sequence length="100" mass="10648">MTARLLRRTRLTSSSLLVRVKPDEASPAVSAGQTVNVSLQSPREQRRVSSFTVFTTHPDGELSLLIRSTGGGGVSDGLMSAVELGGRIWVSESIPTTILP</sequence>
<gene>
    <name evidence="2" type="ORF">O159_24860</name>
</gene>
<evidence type="ECO:0000313" key="3">
    <source>
        <dbReference type="Proteomes" id="UP000016743"/>
    </source>
</evidence>
<dbReference type="STRING" id="1389489.O159_24860"/>
<dbReference type="GO" id="GO:0016491">
    <property type="term" value="F:oxidoreductase activity"/>
    <property type="evidence" value="ECO:0007669"/>
    <property type="project" value="InterPro"/>
</dbReference>
<dbReference type="GO" id="GO:0051537">
    <property type="term" value="F:2 iron, 2 sulfur cluster binding"/>
    <property type="evidence" value="ECO:0007669"/>
    <property type="project" value="UniProtKB-KW"/>
</dbReference>